<evidence type="ECO:0000313" key="3">
    <source>
        <dbReference type="Proteomes" id="UP001485043"/>
    </source>
</evidence>
<accession>A0AAW1SVF9</accession>
<feature type="region of interest" description="Disordered" evidence="1">
    <location>
        <begin position="216"/>
        <end position="271"/>
    </location>
</feature>
<proteinExistence type="predicted"/>
<feature type="region of interest" description="Disordered" evidence="1">
    <location>
        <begin position="153"/>
        <end position="175"/>
    </location>
</feature>
<keyword evidence="3" id="KW-1185">Reference proteome</keyword>
<sequence>MGDHTACRDSLPQPLLRSMLLDRTHSEPLHMCLDQKRHRPPAGVESETPVMVDSRGNAAGDLSKVHSQPNLPALAAQDQWPTECGLSGAQSYSRTRKRSWAGLRPAEMKSSNLRLARRWPEGSLAQAAGRGPPDSTWQELGIAAAGGSLEDEWASSQSNFSADPAGWRATGMGQRAASSPLLDDAMDTELTPSQKIIAELLAQHAAARAQGRPIMMSGRNSKVSSPAGGASNRSSLTGAPEMCSPFSLSGPTRRCNTGSEQQGHPAPQASLSGPAIDAVDGFNEALVLEDLYLNAPGFTSMLQELASSDTAMHEEA</sequence>
<comment type="caution">
    <text evidence="2">The sequence shown here is derived from an EMBL/GenBank/DDBJ whole genome shotgun (WGS) entry which is preliminary data.</text>
</comment>
<evidence type="ECO:0000313" key="2">
    <source>
        <dbReference type="EMBL" id="KAK9857953.1"/>
    </source>
</evidence>
<protein>
    <submittedName>
        <fullName evidence="2">Uncharacterized protein</fullName>
    </submittedName>
</protein>
<dbReference type="AlphaFoldDB" id="A0AAW1SVF9"/>
<organism evidence="2 3">
    <name type="scientific">Apatococcus fuscideae</name>
    <dbReference type="NCBI Taxonomy" id="2026836"/>
    <lineage>
        <taxon>Eukaryota</taxon>
        <taxon>Viridiplantae</taxon>
        <taxon>Chlorophyta</taxon>
        <taxon>core chlorophytes</taxon>
        <taxon>Trebouxiophyceae</taxon>
        <taxon>Chlorellales</taxon>
        <taxon>Chlorellaceae</taxon>
        <taxon>Apatococcus</taxon>
    </lineage>
</organism>
<name>A0AAW1SVF9_9CHLO</name>
<gene>
    <name evidence="2" type="ORF">WJX84_006455</name>
</gene>
<dbReference type="EMBL" id="JALJOV010000951">
    <property type="protein sequence ID" value="KAK9857953.1"/>
    <property type="molecule type" value="Genomic_DNA"/>
</dbReference>
<reference evidence="2 3" key="1">
    <citation type="journal article" date="2024" name="Nat. Commun.">
        <title>Phylogenomics reveals the evolutionary origins of lichenization in chlorophyte algae.</title>
        <authorList>
            <person name="Puginier C."/>
            <person name="Libourel C."/>
            <person name="Otte J."/>
            <person name="Skaloud P."/>
            <person name="Haon M."/>
            <person name="Grisel S."/>
            <person name="Petersen M."/>
            <person name="Berrin J.G."/>
            <person name="Delaux P.M."/>
            <person name="Dal Grande F."/>
            <person name="Keller J."/>
        </authorList>
    </citation>
    <scope>NUCLEOTIDE SEQUENCE [LARGE SCALE GENOMIC DNA]</scope>
    <source>
        <strain evidence="2 3">SAG 2523</strain>
    </source>
</reference>
<feature type="region of interest" description="Disordered" evidence="1">
    <location>
        <begin position="37"/>
        <end position="59"/>
    </location>
</feature>
<dbReference type="Proteomes" id="UP001485043">
    <property type="component" value="Unassembled WGS sequence"/>
</dbReference>
<feature type="compositionally biased region" description="Polar residues" evidence="1">
    <location>
        <begin position="246"/>
        <end position="262"/>
    </location>
</feature>
<evidence type="ECO:0000256" key="1">
    <source>
        <dbReference type="SAM" id="MobiDB-lite"/>
    </source>
</evidence>